<dbReference type="GO" id="GO:0033745">
    <property type="term" value="F:L-methionine-(R)-S-oxide reductase activity"/>
    <property type="evidence" value="ECO:0007669"/>
    <property type="project" value="TreeGrafter"/>
</dbReference>
<dbReference type="InterPro" id="IPR029016">
    <property type="entry name" value="GAF-like_dom_sf"/>
</dbReference>
<feature type="domain" description="GAF" evidence="3">
    <location>
        <begin position="33"/>
        <end position="163"/>
    </location>
</feature>
<protein>
    <submittedName>
        <fullName evidence="4">GAF domain-containing protein</fullName>
    </submittedName>
</protein>
<dbReference type="Pfam" id="PF01590">
    <property type="entry name" value="GAF"/>
    <property type="match status" value="1"/>
</dbReference>
<dbReference type="SUPFAM" id="SSF55781">
    <property type="entry name" value="GAF domain-like"/>
    <property type="match status" value="1"/>
</dbReference>
<keyword evidence="2" id="KW-0175">Coiled coil</keyword>
<dbReference type="EMBL" id="DSVI01000004">
    <property type="protein sequence ID" value="HGT46675.1"/>
    <property type="molecule type" value="Genomic_DNA"/>
</dbReference>
<proteinExistence type="inferred from homology"/>
<reference evidence="4" key="1">
    <citation type="journal article" date="2020" name="mSystems">
        <title>Genome- and Community-Level Interaction Insights into Carbon Utilization and Element Cycling Functions of Hydrothermarchaeota in Hydrothermal Sediment.</title>
        <authorList>
            <person name="Zhou Z."/>
            <person name="Liu Y."/>
            <person name="Xu W."/>
            <person name="Pan J."/>
            <person name="Luo Z.H."/>
            <person name="Li M."/>
        </authorList>
    </citation>
    <scope>NUCLEOTIDE SEQUENCE [LARGE SCALE GENOMIC DNA]</scope>
    <source>
        <strain evidence="4">SpSt-500</strain>
    </source>
</reference>
<dbReference type="PANTHER" id="PTHR21021">
    <property type="entry name" value="GAF/PUTATIVE CYTOSKELETAL PROTEIN"/>
    <property type="match status" value="1"/>
</dbReference>
<dbReference type="SMART" id="SM00065">
    <property type="entry name" value="GAF"/>
    <property type="match status" value="1"/>
</dbReference>
<comment type="caution">
    <text evidence="4">The sequence shown here is derived from an EMBL/GenBank/DDBJ whole genome shotgun (WGS) entry which is preliminary data.</text>
</comment>
<sequence length="163" mass="18302">MAETLEIKKDALLSEQYELLIKQLKSLLSNQERLITNLANLTAAIKQTFDKVSWVGFYLFDGELLYLGPFQGKVACTTIKLGKGVCGTAAERGETIVVPDVNKFPGHIFCDPDSKSEIVIPMFKNNKLIGVLDLDSDSYNSFDETDKKYLEEIVKFLTEEIIN</sequence>
<evidence type="ECO:0000259" key="3">
    <source>
        <dbReference type="SMART" id="SM00065"/>
    </source>
</evidence>
<evidence type="ECO:0000256" key="1">
    <source>
        <dbReference type="ARBA" id="ARBA00038454"/>
    </source>
</evidence>
<dbReference type="PANTHER" id="PTHR21021:SF15">
    <property type="entry name" value="FREE METHIONINE-R-SULFOXIDE REDUCTASE"/>
    <property type="match status" value="1"/>
</dbReference>
<accession>A0A832G687</accession>
<dbReference type="InterPro" id="IPR003018">
    <property type="entry name" value="GAF"/>
</dbReference>
<dbReference type="FunFam" id="3.30.450.40:FF:000008">
    <property type="entry name" value="GAF domain-containing proteins"/>
    <property type="match status" value="1"/>
</dbReference>
<dbReference type="Gene3D" id="3.30.450.40">
    <property type="match status" value="1"/>
</dbReference>
<comment type="similarity">
    <text evidence="1">Belongs to the free Met sulfoxide reductase family.</text>
</comment>
<evidence type="ECO:0000256" key="2">
    <source>
        <dbReference type="SAM" id="Coils"/>
    </source>
</evidence>
<evidence type="ECO:0000313" key="4">
    <source>
        <dbReference type="EMBL" id="HGT46675.1"/>
    </source>
</evidence>
<dbReference type="AlphaFoldDB" id="A0A832G687"/>
<name>A0A832G687_9BACT</name>
<organism evidence="4">
    <name type="scientific">Ignavibacterium album</name>
    <dbReference type="NCBI Taxonomy" id="591197"/>
    <lineage>
        <taxon>Bacteria</taxon>
        <taxon>Pseudomonadati</taxon>
        <taxon>Ignavibacteriota</taxon>
        <taxon>Ignavibacteria</taxon>
        <taxon>Ignavibacteriales</taxon>
        <taxon>Ignavibacteriaceae</taxon>
        <taxon>Ignavibacterium</taxon>
    </lineage>
</organism>
<dbReference type="GO" id="GO:0005829">
    <property type="term" value="C:cytosol"/>
    <property type="evidence" value="ECO:0007669"/>
    <property type="project" value="TreeGrafter"/>
</dbReference>
<gene>
    <name evidence="4" type="ORF">ENS56_01410</name>
</gene>
<dbReference type="InterPro" id="IPR051330">
    <property type="entry name" value="Phosphatase_reg/MetRdx"/>
</dbReference>
<feature type="coiled-coil region" evidence="2">
    <location>
        <begin position="14"/>
        <end position="41"/>
    </location>
</feature>